<evidence type="ECO:0000313" key="2">
    <source>
        <dbReference type="EMBL" id="EYU21844.1"/>
    </source>
</evidence>
<dbReference type="STRING" id="4155.A0A022Q202"/>
<dbReference type="InterPro" id="IPR029063">
    <property type="entry name" value="SAM-dependent_MTases_sf"/>
</dbReference>
<evidence type="ECO:0000256" key="1">
    <source>
        <dbReference type="ARBA" id="ARBA00007967"/>
    </source>
</evidence>
<name>A0A022Q202_ERYGU</name>
<evidence type="ECO:0000313" key="3">
    <source>
        <dbReference type="Proteomes" id="UP000030748"/>
    </source>
</evidence>
<dbReference type="SUPFAM" id="SSF53335">
    <property type="entry name" value="S-adenosyl-L-methionine-dependent methyltransferases"/>
    <property type="match status" value="1"/>
</dbReference>
<dbReference type="Gene3D" id="3.40.50.150">
    <property type="entry name" value="Vaccinia Virus protein VP39"/>
    <property type="match status" value="1"/>
</dbReference>
<dbReference type="Pfam" id="PF03492">
    <property type="entry name" value="Methyltransf_7"/>
    <property type="match status" value="2"/>
</dbReference>
<dbReference type="GO" id="GO:0032259">
    <property type="term" value="P:methylation"/>
    <property type="evidence" value="ECO:0000318"/>
    <property type="project" value="GO_Central"/>
</dbReference>
<protein>
    <submittedName>
        <fullName evidence="2">Uncharacterized protein</fullName>
    </submittedName>
</protein>
<keyword evidence="3" id="KW-1185">Reference proteome</keyword>
<sequence length="307" mass="34087">RGPHNVAHIETIFQVQEGKSMQSRKQASHIAKEMIKEAVIEKLDPKTILSGTTTAFRIVDFGCSGLENPTTTTTTTKTLELEFQVFFNDHTTNDFNTLFASLPPDRLYHAAATPGSFHGRLFPRASIQLAHSDTRLTLTLSSGCRRFRKAEEIVSGGLVVLILPGIPDGVRHSEIPANVFYIFLGSSLLDLVNEGIVDKAEVDAFNLPIYAPSDSELRKLIEKNGSFSIERLEVTIPKSQAKIDSSHVHSLIMHFRAALGGIFTKHFGNDVVEKMFDKTLAKSEEISKTLNTIYPLLTHLFVVLKRN</sequence>
<proteinExistence type="inferred from homology"/>
<dbReference type="GO" id="GO:0008757">
    <property type="term" value="F:S-adenosylmethionine-dependent methyltransferase activity"/>
    <property type="evidence" value="ECO:0000318"/>
    <property type="project" value="GO_Central"/>
</dbReference>
<dbReference type="AlphaFoldDB" id="A0A022Q202"/>
<feature type="non-terminal residue" evidence="2">
    <location>
        <position position="1"/>
    </location>
</feature>
<dbReference type="InterPro" id="IPR005299">
    <property type="entry name" value="MeTrfase_7"/>
</dbReference>
<accession>A0A022Q202</accession>
<dbReference type="eggNOG" id="ENOG502QUIN">
    <property type="taxonomic scope" value="Eukaryota"/>
</dbReference>
<dbReference type="Proteomes" id="UP000030748">
    <property type="component" value="Unassembled WGS sequence"/>
</dbReference>
<comment type="similarity">
    <text evidence="1">Belongs to the methyltransferase superfamily. Type-7 methyltransferase family.</text>
</comment>
<organism evidence="2 3">
    <name type="scientific">Erythranthe guttata</name>
    <name type="common">Yellow monkey flower</name>
    <name type="synonym">Mimulus guttatus</name>
    <dbReference type="NCBI Taxonomy" id="4155"/>
    <lineage>
        <taxon>Eukaryota</taxon>
        <taxon>Viridiplantae</taxon>
        <taxon>Streptophyta</taxon>
        <taxon>Embryophyta</taxon>
        <taxon>Tracheophyta</taxon>
        <taxon>Spermatophyta</taxon>
        <taxon>Magnoliopsida</taxon>
        <taxon>eudicotyledons</taxon>
        <taxon>Gunneridae</taxon>
        <taxon>Pentapetalae</taxon>
        <taxon>asterids</taxon>
        <taxon>lamiids</taxon>
        <taxon>Lamiales</taxon>
        <taxon>Phrymaceae</taxon>
        <taxon>Erythranthe</taxon>
    </lineage>
</organism>
<gene>
    <name evidence="2" type="ORF">MIMGU_mgv1a018974mg</name>
</gene>
<dbReference type="PANTHER" id="PTHR31009">
    <property type="entry name" value="S-ADENOSYL-L-METHIONINE:CARBOXYL METHYLTRANSFERASE FAMILY PROTEIN"/>
    <property type="match status" value="1"/>
</dbReference>
<dbReference type="EMBL" id="KI632223">
    <property type="protein sequence ID" value="EYU21844.1"/>
    <property type="molecule type" value="Genomic_DNA"/>
</dbReference>
<reference evidence="2 3" key="1">
    <citation type="journal article" date="2013" name="Proc. Natl. Acad. Sci. U.S.A.">
        <title>Fine-scale variation in meiotic recombination in Mimulus inferred from population shotgun sequencing.</title>
        <authorList>
            <person name="Hellsten U."/>
            <person name="Wright K.M."/>
            <person name="Jenkins J."/>
            <person name="Shu S."/>
            <person name="Yuan Y."/>
            <person name="Wessler S.R."/>
            <person name="Schmutz J."/>
            <person name="Willis J.H."/>
            <person name="Rokhsar D.S."/>
        </authorList>
    </citation>
    <scope>NUCLEOTIDE SEQUENCE [LARGE SCALE GENOMIC DNA]</scope>
    <source>
        <strain evidence="3">cv. DUN x IM62</strain>
    </source>
</reference>